<evidence type="ECO:0000313" key="3">
    <source>
        <dbReference type="Proteomes" id="UP000610760"/>
    </source>
</evidence>
<reference evidence="2" key="1">
    <citation type="submission" date="2020-08" db="EMBL/GenBank/DDBJ databases">
        <title>Genome public.</title>
        <authorList>
            <person name="Liu C."/>
            <person name="Sun Q."/>
        </authorList>
    </citation>
    <scope>NUCLEOTIDE SEQUENCE</scope>
    <source>
        <strain evidence="2">NSJ-33</strain>
    </source>
</reference>
<dbReference type="SMART" id="SM00530">
    <property type="entry name" value="HTH_XRE"/>
    <property type="match status" value="1"/>
</dbReference>
<accession>A0A926I6I7</accession>
<dbReference type="SUPFAM" id="SSF47413">
    <property type="entry name" value="lambda repressor-like DNA-binding domains"/>
    <property type="match status" value="1"/>
</dbReference>
<name>A0A926I6I7_9FIRM</name>
<dbReference type="AlphaFoldDB" id="A0A926I6I7"/>
<comment type="caution">
    <text evidence="2">The sequence shown here is derived from an EMBL/GenBank/DDBJ whole genome shotgun (WGS) entry which is preliminary data.</text>
</comment>
<sequence length="82" mass="9511">MEHKKNQLKIFCDNVKYLRKANGISAREMCRILKISAHSLKSLESGEVPPKMSVSVVLRLADYFDRKPFQLFSPLEPEKMED</sequence>
<dbReference type="Proteomes" id="UP000610760">
    <property type="component" value="Unassembled WGS sequence"/>
</dbReference>
<keyword evidence="3" id="KW-1185">Reference proteome</keyword>
<dbReference type="Gene3D" id="1.10.260.40">
    <property type="entry name" value="lambda repressor-like DNA-binding domains"/>
    <property type="match status" value="1"/>
</dbReference>
<gene>
    <name evidence="2" type="ORF">H8710_03005</name>
</gene>
<dbReference type="EMBL" id="JACRSV010000001">
    <property type="protein sequence ID" value="MBC8559034.1"/>
    <property type="molecule type" value="Genomic_DNA"/>
</dbReference>
<protein>
    <submittedName>
        <fullName evidence="2">Helix-turn-helix transcriptional regulator</fullName>
    </submittedName>
</protein>
<dbReference type="InterPro" id="IPR001387">
    <property type="entry name" value="Cro/C1-type_HTH"/>
</dbReference>
<feature type="domain" description="HTH cro/C1-type" evidence="1">
    <location>
        <begin position="15"/>
        <end position="72"/>
    </location>
</feature>
<proteinExistence type="predicted"/>
<evidence type="ECO:0000313" key="2">
    <source>
        <dbReference type="EMBL" id="MBC8559034.1"/>
    </source>
</evidence>
<evidence type="ECO:0000259" key="1">
    <source>
        <dbReference type="PROSITE" id="PS50943"/>
    </source>
</evidence>
<organism evidence="2 3">
    <name type="scientific">Fumia xinanensis</name>
    <dbReference type="NCBI Taxonomy" id="2763659"/>
    <lineage>
        <taxon>Bacteria</taxon>
        <taxon>Bacillati</taxon>
        <taxon>Bacillota</taxon>
        <taxon>Clostridia</taxon>
        <taxon>Eubacteriales</taxon>
        <taxon>Oscillospiraceae</taxon>
        <taxon>Fumia</taxon>
    </lineage>
</organism>
<dbReference type="InterPro" id="IPR010982">
    <property type="entry name" value="Lambda_DNA-bd_dom_sf"/>
</dbReference>
<dbReference type="CDD" id="cd00093">
    <property type="entry name" value="HTH_XRE"/>
    <property type="match status" value="1"/>
</dbReference>
<dbReference type="RefSeq" id="WP_249293927.1">
    <property type="nucleotide sequence ID" value="NZ_JACRSV010000001.1"/>
</dbReference>
<dbReference type="GO" id="GO:0003677">
    <property type="term" value="F:DNA binding"/>
    <property type="evidence" value="ECO:0007669"/>
    <property type="project" value="InterPro"/>
</dbReference>
<dbReference type="PROSITE" id="PS50943">
    <property type="entry name" value="HTH_CROC1"/>
    <property type="match status" value="1"/>
</dbReference>
<dbReference type="Pfam" id="PF13560">
    <property type="entry name" value="HTH_31"/>
    <property type="match status" value="1"/>
</dbReference>